<sequence length="199" mass="21634">SDTHWSEPNGYYYPDQVKEINREGKPGSAVPNQEDNSNDIPESSTQSDEDSEVSLDNICKELKGNPLATADWTLDPSVLCSTLKYSWPCPCNDDMCTCSSFENFVPPQFSTCSKDGNQCVNGECITINGLRAPWPESAEETGSVVTLDAQCRGITKNENATADRTIDSNTLCGHLKCTWPCACGNGMCTCSSFAPNNYA</sequence>
<dbReference type="Proteomes" id="UP000708208">
    <property type="component" value="Unassembled WGS sequence"/>
</dbReference>
<evidence type="ECO:0000313" key="3">
    <source>
        <dbReference type="Proteomes" id="UP000708208"/>
    </source>
</evidence>
<feature type="non-terminal residue" evidence="2">
    <location>
        <position position="1"/>
    </location>
</feature>
<feature type="region of interest" description="Disordered" evidence="1">
    <location>
        <begin position="1"/>
        <end position="53"/>
    </location>
</feature>
<feature type="non-terminal residue" evidence="2">
    <location>
        <position position="199"/>
    </location>
</feature>
<dbReference type="AlphaFoldDB" id="A0A8J2LJR9"/>
<dbReference type="EMBL" id="CAJVCH010532682">
    <property type="protein sequence ID" value="CAG7824404.1"/>
    <property type="molecule type" value="Genomic_DNA"/>
</dbReference>
<reference evidence="2" key="1">
    <citation type="submission" date="2021-06" db="EMBL/GenBank/DDBJ databases">
        <authorList>
            <person name="Hodson N. C."/>
            <person name="Mongue J. A."/>
            <person name="Jaron S. K."/>
        </authorList>
    </citation>
    <scope>NUCLEOTIDE SEQUENCE</scope>
</reference>
<evidence type="ECO:0000313" key="2">
    <source>
        <dbReference type="EMBL" id="CAG7824404.1"/>
    </source>
</evidence>
<proteinExistence type="predicted"/>
<feature type="compositionally biased region" description="Polar residues" evidence="1">
    <location>
        <begin position="30"/>
        <end position="46"/>
    </location>
</feature>
<organism evidence="2 3">
    <name type="scientific">Allacma fusca</name>
    <dbReference type="NCBI Taxonomy" id="39272"/>
    <lineage>
        <taxon>Eukaryota</taxon>
        <taxon>Metazoa</taxon>
        <taxon>Ecdysozoa</taxon>
        <taxon>Arthropoda</taxon>
        <taxon>Hexapoda</taxon>
        <taxon>Collembola</taxon>
        <taxon>Symphypleona</taxon>
        <taxon>Sminthuridae</taxon>
        <taxon>Allacma</taxon>
    </lineage>
</organism>
<protein>
    <submittedName>
        <fullName evidence="2">Uncharacterized protein</fullName>
    </submittedName>
</protein>
<feature type="compositionally biased region" description="Basic and acidic residues" evidence="1">
    <location>
        <begin position="16"/>
        <end position="25"/>
    </location>
</feature>
<comment type="caution">
    <text evidence="2">The sequence shown here is derived from an EMBL/GenBank/DDBJ whole genome shotgun (WGS) entry which is preliminary data.</text>
</comment>
<gene>
    <name evidence="2" type="ORF">AFUS01_LOCUS34561</name>
</gene>
<evidence type="ECO:0000256" key="1">
    <source>
        <dbReference type="SAM" id="MobiDB-lite"/>
    </source>
</evidence>
<accession>A0A8J2LJR9</accession>
<name>A0A8J2LJR9_9HEXA</name>
<keyword evidence="3" id="KW-1185">Reference proteome</keyword>